<dbReference type="InterPro" id="IPR001680">
    <property type="entry name" value="WD40_rpt"/>
</dbReference>
<dbReference type="InterPro" id="IPR013087">
    <property type="entry name" value="Znf_C2H2_type"/>
</dbReference>
<dbReference type="AlphaFoldDB" id="A0A507B066"/>
<evidence type="ECO:0000256" key="4">
    <source>
        <dbReference type="SAM" id="MobiDB-lite"/>
    </source>
</evidence>
<feature type="domain" description="C2H2-type" evidence="5">
    <location>
        <begin position="602"/>
        <end position="624"/>
    </location>
</feature>
<dbReference type="CDD" id="cd00200">
    <property type="entry name" value="WD40"/>
    <property type="match status" value="1"/>
</dbReference>
<feature type="repeat" description="WD" evidence="3">
    <location>
        <begin position="998"/>
        <end position="1031"/>
    </location>
</feature>
<feature type="repeat" description="WD" evidence="3">
    <location>
        <begin position="873"/>
        <end position="914"/>
    </location>
</feature>
<evidence type="ECO:0000256" key="2">
    <source>
        <dbReference type="ARBA" id="ARBA00022737"/>
    </source>
</evidence>
<dbReference type="PROSITE" id="PS50294">
    <property type="entry name" value="WD_REPEATS_REGION"/>
    <property type="match status" value="7"/>
</dbReference>
<dbReference type="PANTHER" id="PTHR19879:SF9">
    <property type="entry name" value="TRANSCRIPTION INITIATION FACTOR TFIID SUBUNIT 5"/>
    <property type="match status" value="1"/>
</dbReference>
<comment type="caution">
    <text evidence="6">The sequence shown here is derived from an EMBL/GenBank/DDBJ whole genome shotgun (WGS) entry which is preliminary data.</text>
</comment>
<feature type="region of interest" description="Disordered" evidence="4">
    <location>
        <begin position="199"/>
        <end position="253"/>
    </location>
</feature>
<dbReference type="InterPro" id="IPR020472">
    <property type="entry name" value="WD40_PAC1"/>
</dbReference>
<keyword evidence="2" id="KW-0677">Repeat</keyword>
<reference evidence="6 7" key="1">
    <citation type="submission" date="2019-06" db="EMBL/GenBank/DDBJ databases">
        <title>Draft genome sequence of the filamentous fungus Phialemoniopsis curvata isolated from diesel fuel.</title>
        <authorList>
            <person name="Varaljay V.A."/>
            <person name="Lyon W.J."/>
            <person name="Crouch A.L."/>
            <person name="Drake C.E."/>
            <person name="Hollomon J.M."/>
            <person name="Nadeau L.J."/>
            <person name="Nunn H.S."/>
            <person name="Stevenson B.S."/>
            <person name="Bojanowski C.L."/>
            <person name="Crookes-Goodson W.J."/>
        </authorList>
    </citation>
    <scope>NUCLEOTIDE SEQUENCE [LARGE SCALE GENOMIC DNA]</scope>
    <source>
        <strain evidence="6 7">D216</strain>
    </source>
</reference>
<feature type="repeat" description="WD" evidence="3">
    <location>
        <begin position="831"/>
        <end position="872"/>
    </location>
</feature>
<dbReference type="InterPro" id="IPR015943">
    <property type="entry name" value="WD40/YVTN_repeat-like_dom_sf"/>
</dbReference>
<keyword evidence="7" id="KW-1185">Reference proteome</keyword>
<feature type="region of interest" description="Disordered" evidence="4">
    <location>
        <begin position="393"/>
        <end position="422"/>
    </location>
</feature>
<dbReference type="PROSITE" id="PS00678">
    <property type="entry name" value="WD_REPEATS_1"/>
    <property type="match status" value="6"/>
</dbReference>
<dbReference type="EMBL" id="SKBQ01000040">
    <property type="protein sequence ID" value="TPX12466.1"/>
    <property type="molecule type" value="Genomic_DNA"/>
</dbReference>
<feature type="compositionally biased region" description="Acidic residues" evidence="4">
    <location>
        <begin position="660"/>
        <end position="679"/>
    </location>
</feature>
<feature type="domain" description="C2H2-type" evidence="5">
    <location>
        <begin position="521"/>
        <end position="549"/>
    </location>
</feature>
<organism evidence="6 7">
    <name type="scientific">Thyridium curvatum</name>
    <dbReference type="NCBI Taxonomy" id="1093900"/>
    <lineage>
        <taxon>Eukaryota</taxon>
        <taxon>Fungi</taxon>
        <taxon>Dikarya</taxon>
        <taxon>Ascomycota</taxon>
        <taxon>Pezizomycotina</taxon>
        <taxon>Sordariomycetes</taxon>
        <taxon>Sordariomycetidae</taxon>
        <taxon>Thyridiales</taxon>
        <taxon>Thyridiaceae</taxon>
        <taxon>Thyridium</taxon>
    </lineage>
</organism>
<evidence type="ECO:0000313" key="7">
    <source>
        <dbReference type="Proteomes" id="UP000319257"/>
    </source>
</evidence>
<dbReference type="OrthoDB" id="20872at2759"/>
<dbReference type="PRINTS" id="PR00320">
    <property type="entry name" value="GPROTEINBRPT"/>
</dbReference>
<dbReference type="SMART" id="SM00320">
    <property type="entry name" value="WD40"/>
    <property type="match status" value="7"/>
</dbReference>
<feature type="compositionally biased region" description="Basic and acidic residues" evidence="4">
    <location>
        <begin position="680"/>
        <end position="696"/>
    </location>
</feature>
<feature type="region of interest" description="Disordered" evidence="4">
    <location>
        <begin position="642"/>
        <end position="706"/>
    </location>
</feature>
<sequence>MTTLKTRADAWCLRPCRLSAPLPLGLTLALTDLPGSKARKLPGKPGLRWLDAVEIQPWRGALTLEALLDFAICRPSHSLHPAHVVGDESRVMAAAALAFPNFPVGPTLADLGFETLDLFQQVQATDYPGSAEDGSAESFADEAERFELWAVNLGLFVGGHGSLDYRVREADKLAQTIRRFMRELNESLAEVIEILTGSNHKDALDEDEAEGPDEDQDADTLDQAENGATKDVQDAADDEDEDEGDADESDLDILVDDVRDSIDRLYKVSTKIRSPSSRLGSSRAAKHQQVDEDTGVDFLKVVEQVDCDHIRALFFQYQVSRVLQEHEPSEPKDSAFGTEEDDGVWEPIRTVLTESRTYNSFLIKRLGHANTRRRQQFAYWKKHRDKLLHHARASISSQSAMTPRDETPSRPSVGRHLSSDMTPPVMSELAPPVLAAPSVTTATNLNAAKFETMDARSVISVSEYAVSTWQPARDAVAFPPAPKDQSGDKFFECPYCFTFCPRGTLADKAWKAHMIHDLRPYICTYEDCKNPDQLYDNRQDWEQHENSCHRRVWRCPEHSDLAYTELHAYQDHLRNQHGEVGDDASISRIVRASESTLSATDRPCPICSIVLETPRAMQSHIALHLERFSLFSLPRSVVCADDEMSDSGSDVANGTLEASRDEDFEGDLDNLGSETDDEAGERKNETAETSQTEHAEATAQQPSDAPKLQLTEGAIHKLNTQAAISEPDKEAAPTASLAVTASTAKVFEEHDSPVYMMVFSPDDKRIVSVSDDRVVRFWDLEDGRPLPSFEGHKKGFRSVAWSPDGRIIASGSYDKTIKLWDVDTGACLHTLTGHNGAVAGLGFTSDSKVLASASHDKLVKVWDVTTGAEKFTLHGHTVGNFSLGMSPDDKYIVSGSNDKTAKIWNQATGKLVRTIKGHRRVVYAVGFGKNGILATGSNDWSIKLWDLETGELLRTLKGHEQGVTSLAFSPDRSLMASGAYDDKVRIWDTNTWETVCVLEGHTGHVYGVAFSRDGKRLASGSRDRTVRLWDLTIETKGSAGKPSAAQWSAGVPLIVTEEPDRLGG</sequence>
<dbReference type="InParanoid" id="A0A507B066"/>
<dbReference type="PROSITE" id="PS50082">
    <property type="entry name" value="WD_REPEATS_2"/>
    <property type="match status" value="7"/>
</dbReference>
<feature type="repeat" description="WD" evidence="3">
    <location>
        <begin position="915"/>
        <end position="955"/>
    </location>
</feature>
<evidence type="ECO:0000256" key="1">
    <source>
        <dbReference type="ARBA" id="ARBA00022574"/>
    </source>
</evidence>
<dbReference type="SUPFAM" id="SSF50978">
    <property type="entry name" value="WD40 repeat-like"/>
    <property type="match status" value="1"/>
</dbReference>
<dbReference type="InterPro" id="IPR036322">
    <property type="entry name" value="WD40_repeat_dom_sf"/>
</dbReference>
<feature type="domain" description="C2H2-type" evidence="5">
    <location>
        <begin position="553"/>
        <end position="577"/>
    </location>
</feature>
<evidence type="ECO:0000313" key="6">
    <source>
        <dbReference type="EMBL" id="TPX12466.1"/>
    </source>
</evidence>
<dbReference type="GeneID" id="41974325"/>
<evidence type="ECO:0000259" key="5">
    <source>
        <dbReference type="SMART" id="SM00355"/>
    </source>
</evidence>
<dbReference type="InterPro" id="IPR019775">
    <property type="entry name" value="WD40_repeat_CS"/>
</dbReference>
<dbReference type="PANTHER" id="PTHR19879">
    <property type="entry name" value="TRANSCRIPTION INITIATION FACTOR TFIID"/>
    <property type="match status" value="1"/>
</dbReference>
<feature type="compositionally biased region" description="Acidic residues" evidence="4">
    <location>
        <begin position="234"/>
        <end position="253"/>
    </location>
</feature>
<gene>
    <name evidence="6" type="ORF">E0L32_006878</name>
</gene>
<feature type="compositionally biased region" description="Acidic residues" evidence="4">
    <location>
        <begin position="204"/>
        <end position="222"/>
    </location>
</feature>
<keyword evidence="1 3" id="KW-0853">WD repeat</keyword>
<protein>
    <recommendedName>
        <fullName evidence="5">C2H2-type domain-containing protein</fullName>
    </recommendedName>
</protein>
<dbReference type="Gene3D" id="2.130.10.10">
    <property type="entry name" value="YVTN repeat-like/Quinoprotein amine dehydrogenase"/>
    <property type="match status" value="3"/>
</dbReference>
<dbReference type="STRING" id="1093900.A0A507B066"/>
<dbReference type="Proteomes" id="UP000319257">
    <property type="component" value="Unassembled WGS sequence"/>
</dbReference>
<feature type="repeat" description="WD" evidence="3">
    <location>
        <begin position="789"/>
        <end position="830"/>
    </location>
</feature>
<proteinExistence type="predicted"/>
<name>A0A507B066_9PEZI</name>
<feature type="repeat" description="WD" evidence="3">
    <location>
        <begin position="747"/>
        <end position="788"/>
    </location>
</feature>
<evidence type="ECO:0000256" key="3">
    <source>
        <dbReference type="PROSITE-ProRule" id="PRU00221"/>
    </source>
</evidence>
<dbReference type="SMART" id="SM00355">
    <property type="entry name" value="ZnF_C2H2"/>
    <property type="match status" value="3"/>
</dbReference>
<dbReference type="Pfam" id="PF00400">
    <property type="entry name" value="WD40"/>
    <property type="match status" value="7"/>
</dbReference>
<dbReference type="Pfam" id="PF26082">
    <property type="entry name" value="zf-C2H2_AcuF"/>
    <property type="match status" value="1"/>
</dbReference>
<dbReference type="InterPro" id="IPR058925">
    <property type="entry name" value="zf-C2H2_AcuF"/>
</dbReference>
<feature type="repeat" description="WD" evidence="3">
    <location>
        <begin position="956"/>
        <end position="997"/>
    </location>
</feature>
<accession>A0A507B066</accession>
<dbReference type="RefSeq" id="XP_030994177.1">
    <property type="nucleotide sequence ID" value="XM_031141559.1"/>
</dbReference>